<organism evidence="3">
    <name type="scientific">uncultured marine phage</name>
    <dbReference type="NCBI Taxonomy" id="707152"/>
    <lineage>
        <taxon>Viruses</taxon>
        <taxon>environmental samples</taxon>
    </lineage>
</organism>
<proteinExistence type="predicted"/>
<gene>
    <name evidence="3" type="ORF">SLAVMIC_00262</name>
</gene>
<dbReference type="EMBL" id="OU342829">
    <property type="protein sequence ID" value="CAG7580130.1"/>
    <property type="molecule type" value="Genomic_DNA"/>
</dbReference>
<protein>
    <submittedName>
        <fullName evidence="3">Uncharacterized protein</fullName>
    </submittedName>
</protein>
<evidence type="ECO:0000313" key="3">
    <source>
        <dbReference type="EMBL" id="CAG7580130.1"/>
    </source>
</evidence>
<feature type="transmembrane region" description="Helical" evidence="2">
    <location>
        <begin position="7"/>
        <end position="26"/>
    </location>
</feature>
<evidence type="ECO:0000256" key="2">
    <source>
        <dbReference type="SAM" id="Phobius"/>
    </source>
</evidence>
<keyword evidence="2" id="KW-0472">Membrane</keyword>
<evidence type="ECO:0000256" key="1">
    <source>
        <dbReference type="SAM" id="Coils"/>
    </source>
</evidence>
<keyword evidence="2" id="KW-1133">Transmembrane helix</keyword>
<feature type="transmembrane region" description="Helical" evidence="2">
    <location>
        <begin position="32"/>
        <end position="52"/>
    </location>
</feature>
<keyword evidence="2" id="KW-0812">Transmembrane</keyword>
<feature type="coiled-coil region" evidence="1">
    <location>
        <begin position="131"/>
        <end position="158"/>
    </location>
</feature>
<name>A0A8D9CCR7_9VIRU</name>
<keyword evidence="1" id="KW-0175">Coiled coil</keyword>
<sequence>MNTLYKILRISLVVFLYAIPWLFWQGGEGDGGIVAGVIYTMGLTGLITWSEVGEIFADGEYRWLISFKLFQRNPVKVINTENGKKYWIGIVRKPYCDETYIVVHKNFLLFWVSVSHYYTGRRYLKTIDDVREQTKMVISSYENELESYRQERERRENSEIKKWDGLVGSEGSIKAYKRDNRLGEILDKPKQKK</sequence>
<accession>A0A8D9CCR7</accession>
<reference evidence="3" key="1">
    <citation type="submission" date="2021-06" db="EMBL/GenBank/DDBJ databases">
        <authorList>
            <person name="Gannon L."/>
            <person name="Redgwell R T."/>
            <person name="Michniewski S."/>
            <person name="Harrison D C."/>
            <person name="Millard A."/>
        </authorList>
    </citation>
    <scope>NUCLEOTIDE SEQUENCE</scope>
</reference>